<evidence type="ECO:0000256" key="1">
    <source>
        <dbReference type="SAM" id="Coils"/>
    </source>
</evidence>
<dbReference type="Proteomes" id="UP000193411">
    <property type="component" value="Unassembled WGS sequence"/>
</dbReference>
<proteinExistence type="predicted"/>
<protein>
    <submittedName>
        <fullName evidence="2">Uncharacterized protein</fullName>
    </submittedName>
</protein>
<sequence>MFNRVTTVTDTDIKRRQLPGTVQEDVFQRRMFVPQKDGCFMGQTASMTRETPDGVPGSLIDIDSYLRYETRRQTGILFDEPATETPGFFSNEIQYASCDLQIEPERQKLIDRNAESLWPNNPAEFLKQVHQNASQKYVYPVLVMYIAVSQYLQNTSDKNILKKIRKSNEYKEELVEFQQDYPGVPHDEPNQFVLERGFPENIENSKYSWNIITNKLTEVSRDLNSDMSHIDSLMGMVDSIMTTLAQVKSHIETKNEFQNVQNVFSNKLQEIESFKTEITRLNAHIQQLEQDKKSLNEEIETALNYMEWTHGKRKEIQNRIAEIESSLYTTVDGTKKRKIQHLTDQVANLNAQQQEIQQQITNATHALGNAVEQGIDMANAMQS</sequence>
<organism evidence="2 3">
    <name type="scientific">Catenaria anguillulae PL171</name>
    <dbReference type="NCBI Taxonomy" id="765915"/>
    <lineage>
        <taxon>Eukaryota</taxon>
        <taxon>Fungi</taxon>
        <taxon>Fungi incertae sedis</taxon>
        <taxon>Blastocladiomycota</taxon>
        <taxon>Blastocladiomycetes</taxon>
        <taxon>Blastocladiales</taxon>
        <taxon>Catenariaceae</taxon>
        <taxon>Catenaria</taxon>
    </lineage>
</organism>
<reference evidence="2 3" key="1">
    <citation type="submission" date="2016-07" db="EMBL/GenBank/DDBJ databases">
        <title>Pervasive Adenine N6-methylation of Active Genes in Fungi.</title>
        <authorList>
            <consortium name="DOE Joint Genome Institute"/>
            <person name="Mondo S.J."/>
            <person name="Dannebaum R.O."/>
            <person name="Kuo R.C."/>
            <person name="Labutti K."/>
            <person name="Haridas S."/>
            <person name="Kuo A."/>
            <person name="Salamov A."/>
            <person name="Ahrendt S.R."/>
            <person name="Lipzen A."/>
            <person name="Sullivan W."/>
            <person name="Andreopoulos W.B."/>
            <person name="Clum A."/>
            <person name="Lindquist E."/>
            <person name="Daum C."/>
            <person name="Ramamoorthy G.K."/>
            <person name="Gryganskyi A."/>
            <person name="Culley D."/>
            <person name="Magnuson J.K."/>
            <person name="James T.Y."/>
            <person name="O'Malley M.A."/>
            <person name="Stajich J.E."/>
            <person name="Spatafora J.W."/>
            <person name="Visel A."/>
            <person name="Grigoriev I.V."/>
        </authorList>
    </citation>
    <scope>NUCLEOTIDE SEQUENCE [LARGE SCALE GENOMIC DNA]</scope>
    <source>
        <strain evidence="2 3">PL171</strain>
    </source>
</reference>
<dbReference type="EMBL" id="MCFL01000116">
    <property type="protein sequence ID" value="ORZ29923.1"/>
    <property type="molecule type" value="Genomic_DNA"/>
</dbReference>
<keyword evidence="1" id="KW-0175">Coiled coil</keyword>
<gene>
    <name evidence="2" type="ORF">BCR44DRAFT_23387</name>
</gene>
<keyword evidence="3" id="KW-1185">Reference proteome</keyword>
<evidence type="ECO:0000313" key="3">
    <source>
        <dbReference type="Proteomes" id="UP000193411"/>
    </source>
</evidence>
<feature type="coiled-coil region" evidence="1">
    <location>
        <begin position="339"/>
        <end position="366"/>
    </location>
</feature>
<evidence type="ECO:0000313" key="2">
    <source>
        <dbReference type="EMBL" id="ORZ29923.1"/>
    </source>
</evidence>
<dbReference type="AlphaFoldDB" id="A0A1Y2H899"/>
<accession>A0A1Y2H899</accession>
<dbReference type="Gene3D" id="1.10.287.1490">
    <property type="match status" value="1"/>
</dbReference>
<feature type="coiled-coil region" evidence="1">
    <location>
        <begin position="271"/>
        <end position="305"/>
    </location>
</feature>
<name>A0A1Y2H899_9FUNG</name>
<comment type="caution">
    <text evidence="2">The sequence shown here is derived from an EMBL/GenBank/DDBJ whole genome shotgun (WGS) entry which is preliminary data.</text>
</comment>